<evidence type="ECO:0000313" key="2">
    <source>
        <dbReference type="EMBL" id="OSX55826.1"/>
    </source>
</evidence>
<reference evidence="2 3" key="1">
    <citation type="submission" date="2017-04" db="EMBL/GenBank/DDBJ databases">
        <title>Genome Sequence of the Model Brown-Rot Fungus Postia placenta SB12.</title>
        <authorList>
            <consortium name="DOE Joint Genome Institute"/>
            <person name="Gaskell J."/>
            <person name="Kersten P."/>
            <person name="Larrondo L.F."/>
            <person name="Canessa P."/>
            <person name="Martinez D."/>
            <person name="Hibbett D."/>
            <person name="Schmoll M."/>
            <person name="Kubicek C.P."/>
            <person name="Martinez A.T."/>
            <person name="Yadav J."/>
            <person name="Master E."/>
            <person name="Magnuson J.K."/>
            <person name="James T."/>
            <person name="Yaver D."/>
            <person name="Berka R."/>
            <person name="Labutti K."/>
            <person name="Lipzen A."/>
            <person name="Aerts A."/>
            <person name="Barry K."/>
            <person name="Henrissat B."/>
            <person name="Blanchette R."/>
            <person name="Grigoriev I."/>
            <person name="Cullen D."/>
        </authorList>
    </citation>
    <scope>NUCLEOTIDE SEQUENCE [LARGE SCALE GENOMIC DNA]</scope>
    <source>
        <strain evidence="2 3">MAD-698-R-SB12</strain>
    </source>
</reference>
<dbReference type="OrthoDB" id="5535068at2759"/>
<name>A0A1X6MHX1_9APHY</name>
<evidence type="ECO:0000256" key="1">
    <source>
        <dbReference type="SAM" id="MobiDB-lite"/>
    </source>
</evidence>
<dbReference type="Proteomes" id="UP000194127">
    <property type="component" value="Unassembled WGS sequence"/>
</dbReference>
<feature type="region of interest" description="Disordered" evidence="1">
    <location>
        <begin position="182"/>
        <end position="216"/>
    </location>
</feature>
<dbReference type="AlphaFoldDB" id="A0A1X6MHX1"/>
<accession>A0A1X6MHX1</accession>
<keyword evidence="3" id="KW-1185">Reference proteome</keyword>
<feature type="compositionally biased region" description="Acidic residues" evidence="1">
    <location>
        <begin position="182"/>
        <end position="209"/>
    </location>
</feature>
<dbReference type="GeneID" id="36332703"/>
<feature type="non-terminal residue" evidence="2">
    <location>
        <position position="216"/>
    </location>
</feature>
<dbReference type="RefSeq" id="XP_024332620.1">
    <property type="nucleotide sequence ID" value="XM_024487754.1"/>
</dbReference>
<evidence type="ECO:0000313" key="3">
    <source>
        <dbReference type="Proteomes" id="UP000194127"/>
    </source>
</evidence>
<proteinExistence type="predicted"/>
<gene>
    <name evidence="2" type="ORF">POSPLADRAFT_1162889</name>
</gene>
<dbReference type="EMBL" id="KZ110893">
    <property type="protein sequence ID" value="OSX55826.1"/>
    <property type="molecule type" value="Genomic_DNA"/>
</dbReference>
<protein>
    <submittedName>
        <fullName evidence="2">Uncharacterized protein</fullName>
    </submittedName>
</protein>
<organism evidence="2 3">
    <name type="scientific">Postia placenta MAD-698-R-SB12</name>
    <dbReference type="NCBI Taxonomy" id="670580"/>
    <lineage>
        <taxon>Eukaryota</taxon>
        <taxon>Fungi</taxon>
        <taxon>Dikarya</taxon>
        <taxon>Basidiomycota</taxon>
        <taxon>Agaricomycotina</taxon>
        <taxon>Agaricomycetes</taxon>
        <taxon>Polyporales</taxon>
        <taxon>Adustoporiaceae</taxon>
        <taxon>Rhodonia</taxon>
    </lineage>
</organism>
<sequence length="216" mass="25041">MPRPHSKHAPRFKGTSLDDFLEDFEAIARNAGVLNTEWPRTLPRYCVQEVRDVIEHLPEFQGTDWAIAKAALTELYQSNDKRRRVTADKLREFVADSAKTQSFRSRKDLDVYTRQFLAMSGELKRRNLITDNEINLRFYKGLPREVKLRIRQDLKSTTASSAPAMADVLTLVRKLYSEDDIDAESDHEDYLDTDDEDDSEASTDEERDDEPAKKKR</sequence>